<sequence length="61" mass="6799">MVEALRLKTRLSHEEGLFACSLPLGPLLLLNKRERAPCEALTLIPETTLKLLVFIGINDIN</sequence>
<keyword evidence="2" id="KW-1185">Reference proteome</keyword>
<organism evidence="1 2">
    <name type="scientific">Marinomonas rhizomae</name>
    <dbReference type="NCBI Taxonomy" id="491948"/>
    <lineage>
        <taxon>Bacteria</taxon>
        <taxon>Pseudomonadati</taxon>
        <taxon>Pseudomonadota</taxon>
        <taxon>Gammaproteobacteria</taxon>
        <taxon>Oceanospirillales</taxon>
        <taxon>Oceanospirillaceae</taxon>
        <taxon>Marinomonas</taxon>
    </lineage>
</organism>
<evidence type="ECO:0000313" key="2">
    <source>
        <dbReference type="Proteomes" id="UP000252792"/>
    </source>
</evidence>
<reference evidence="1 2" key="1">
    <citation type="submission" date="2018-06" db="EMBL/GenBank/DDBJ databases">
        <title>Genomic Encyclopedia of Type Strains, Phase III (KMG-III): the genomes of soil and plant-associated and newly described type strains.</title>
        <authorList>
            <person name="Whitman W."/>
        </authorList>
    </citation>
    <scope>NUCLEOTIDE SEQUENCE [LARGE SCALE GENOMIC DNA]</scope>
    <source>
        <strain evidence="1 2">CECT 7377</strain>
    </source>
</reference>
<dbReference type="AlphaFoldDB" id="A0A366JE85"/>
<dbReference type="EMBL" id="QNSE01000003">
    <property type="protein sequence ID" value="RBP84699.1"/>
    <property type="molecule type" value="Genomic_DNA"/>
</dbReference>
<dbReference type="Proteomes" id="UP000252792">
    <property type="component" value="Unassembled WGS sequence"/>
</dbReference>
<name>A0A366JE85_9GAMM</name>
<comment type="caution">
    <text evidence="1">The sequence shown here is derived from an EMBL/GenBank/DDBJ whole genome shotgun (WGS) entry which is preliminary data.</text>
</comment>
<evidence type="ECO:0000313" key="1">
    <source>
        <dbReference type="EMBL" id="RBP84699.1"/>
    </source>
</evidence>
<gene>
    <name evidence="1" type="ORF">DFP80_103172</name>
</gene>
<accession>A0A366JE85</accession>
<protein>
    <submittedName>
        <fullName evidence="1">Uncharacterized protein</fullName>
    </submittedName>
</protein>
<proteinExistence type="predicted"/>